<evidence type="ECO:0000313" key="4">
    <source>
        <dbReference type="Proteomes" id="UP001152797"/>
    </source>
</evidence>
<proteinExistence type="predicted"/>
<comment type="caution">
    <text evidence="1">The sequence shown here is derived from an EMBL/GenBank/DDBJ whole genome shotgun (WGS) entry which is preliminary data.</text>
</comment>
<reference evidence="1" key="1">
    <citation type="submission" date="2022-10" db="EMBL/GenBank/DDBJ databases">
        <authorList>
            <person name="Chen Y."/>
            <person name="Dougan E. K."/>
            <person name="Chan C."/>
            <person name="Rhodes N."/>
            <person name="Thang M."/>
        </authorList>
    </citation>
    <scope>NUCLEOTIDE SEQUENCE</scope>
</reference>
<dbReference type="EMBL" id="CAMXCT030002760">
    <property type="protein sequence ID" value="CAL4787572.1"/>
    <property type="molecule type" value="Genomic_DNA"/>
</dbReference>
<dbReference type="EMBL" id="CAMXCT010002760">
    <property type="protein sequence ID" value="CAI4000260.1"/>
    <property type="molecule type" value="Genomic_DNA"/>
</dbReference>
<dbReference type="EMBL" id="CAMXCT020002760">
    <property type="protein sequence ID" value="CAL1153635.1"/>
    <property type="molecule type" value="Genomic_DNA"/>
</dbReference>
<dbReference type="AlphaFoldDB" id="A0A9P1CZ09"/>
<dbReference type="Proteomes" id="UP001152797">
    <property type="component" value="Unassembled WGS sequence"/>
</dbReference>
<organism evidence="1">
    <name type="scientific">Cladocopium goreaui</name>
    <dbReference type="NCBI Taxonomy" id="2562237"/>
    <lineage>
        <taxon>Eukaryota</taxon>
        <taxon>Sar</taxon>
        <taxon>Alveolata</taxon>
        <taxon>Dinophyceae</taxon>
        <taxon>Suessiales</taxon>
        <taxon>Symbiodiniaceae</taxon>
        <taxon>Cladocopium</taxon>
    </lineage>
</organism>
<keyword evidence="4" id="KW-1185">Reference proteome</keyword>
<evidence type="ECO:0000313" key="2">
    <source>
        <dbReference type="EMBL" id="CAL1153635.1"/>
    </source>
</evidence>
<evidence type="ECO:0000313" key="3">
    <source>
        <dbReference type="EMBL" id="CAL4787572.1"/>
    </source>
</evidence>
<reference evidence="2" key="2">
    <citation type="submission" date="2024-04" db="EMBL/GenBank/DDBJ databases">
        <authorList>
            <person name="Chen Y."/>
            <person name="Shah S."/>
            <person name="Dougan E. K."/>
            <person name="Thang M."/>
            <person name="Chan C."/>
        </authorList>
    </citation>
    <scope>NUCLEOTIDE SEQUENCE [LARGE SCALE GENOMIC DNA]</scope>
</reference>
<gene>
    <name evidence="1" type="ORF">C1SCF055_LOCUS26391</name>
</gene>
<sequence>MVKRRTWPKLWLSRVQHLFTVVHLNAITLRSRMGLLESFMEDEAVTFRLQAVKTRSRARQQAALVEETHRAVAALDGHREELARGLRGPRGLPRNKTDLVKLATLLKVDVLPKDTAADITTKVKPMVEIPKNPTVQKESQNQSPIPEQISLTNLYLSRIFVVFRWASRTWQFWRSGEPPRDVPDGSRRRLPLESEEVRKSIGTLTGGTFQKLKRGIREVLVAAAVKAKRLKAKLGAPTDYVMDTIVERQENIASGTHREGFASEMLVPSLPDLAVYETVHLPVSRMGEKRPKRKKPREIDELCFVHLRGWMCRANKHKARSGLQHMLGQLQLRRIHLNINGDGLHGWNDKLVQRALDSLANDGTLAAVTTSPSSPMSSRSLRKLFLIFEDMLFRSLASLAPLEDFITHTTFMKLVKPALGYIAAADARPISNVEPSWSSPRNGSPESSCTHIIANIQAGLPMPEDCEARLACESEWLKEAFRKHDAPEEPVPPAPQSSTPMLYSVTQADGTLPAAATFKCVPVKLEFPSQRFRHLCSSAAFIDLSD</sequence>
<accession>A0A9P1CZ09</accession>
<feature type="non-terminal residue" evidence="1">
    <location>
        <position position="1"/>
    </location>
</feature>
<evidence type="ECO:0000313" key="1">
    <source>
        <dbReference type="EMBL" id="CAI4000260.1"/>
    </source>
</evidence>
<name>A0A9P1CZ09_9DINO</name>
<protein>
    <submittedName>
        <fullName evidence="3">Teneurin-3</fullName>
    </submittedName>
</protein>